<dbReference type="Gene3D" id="3.10.20.230">
    <property type="entry name" value="Doublecortin domain"/>
    <property type="match status" value="1"/>
</dbReference>
<dbReference type="CDD" id="cd23767">
    <property type="entry name" value="IQCD"/>
    <property type="match status" value="2"/>
</dbReference>
<comment type="caution">
    <text evidence="3">The sequence shown here is derived from an EMBL/GenBank/DDBJ whole genome shotgun (WGS) entry which is preliminary data.</text>
</comment>
<protein>
    <recommendedName>
        <fullName evidence="2">Doublecortin domain-containing protein</fullName>
    </recommendedName>
</protein>
<reference evidence="3" key="1">
    <citation type="journal article" date="2023" name="Mol. Biol. Evol.">
        <title>Third-Generation Sequencing Reveals the Adaptive Role of the Epigenome in Three Deep-Sea Polychaetes.</title>
        <authorList>
            <person name="Perez M."/>
            <person name="Aroh O."/>
            <person name="Sun Y."/>
            <person name="Lan Y."/>
            <person name="Juniper S.K."/>
            <person name="Young C.R."/>
            <person name="Angers B."/>
            <person name="Qian P.Y."/>
        </authorList>
    </citation>
    <scope>NUCLEOTIDE SEQUENCE</scope>
    <source>
        <strain evidence="3">R07B-5</strain>
    </source>
</reference>
<dbReference type="PANTHER" id="PTHR23004">
    <property type="entry name" value="DOUBLECORTIN DOMAIN CONTAINING 2"/>
    <property type="match status" value="1"/>
</dbReference>
<dbReference type="InterPro" id="IPR000048">
    <property type="entry name" value="IQ_motif_EF-hand-BS"/>
</dbReference>
<evidence type="ECO:0000313" key="4">
    <source>
        <dbReference type="Proteomes" id="UP001209878"/>
    </source>
</evidence>
<evidence type="ECO:0000313" key="3">
    <source>
        <dbReference type="EMBL" id="KAK2190612.1"/>
    </source>
</evidence>
<dbReference type="SUPFAM" id="SSF52540">
    <property type="entry name" value="P-loop containing nucleoside triphosphate hydrolases"/>
    <property type="match status" value="1"/>
</dbReference>
<feature type="compositionally biased region" description="Basic and acidic residues" evidence="1">
    <location>
        <begin position="218"/>
        <end position="228"/>
    </location>
</feature>
<dbReference type="Proteomes" id="UP001209878">
    <property type="component" value="Unassembled WGS sequence"/>
</dbReference>
<dbReference type="InterPro" id="IPR003533">
    <property type="entry name" value="Doublecortin_dom"/>
</dbReference>
<dbReference type="Pfam" id="PF00612">
    <property type="entry name" value="IQ"/>
    <property type="match status" value="2"/>
</dbReference>
<feature type="compositionally biased region" description="Basic and acidic residues" evidence="1">
    <location>
        <begin position="163"/>
        <end position="204"/>
    </location>
</feature>
<evidence type="ECO:0000259" key="2">
    <source>
        <dbReference type="PROSITE" id="PS50309"/>
    </source>
</evidence>
<dbReference type="Gene3D" id="1.20.5.190">
    <property type="match status" value="1"/>
</dbReference>
<dbReference type="GO" id="GO:0005874">
    <property type="term" value="C:microtubule"/>
    <property type="evidence" value="ECO:0007669"/>
    <property type="project" value="TreeGrafter"/>
</dbReference>
<dbReference type="InterPro" id="IPR036572">
    <property type="entry name" value="Doublecortin_dom_sf"/>
</dbReference>
<organism evidence="3 4">
    <name type="scientific">Ridgeia piscesae</name>
    <name type="common">Tubeworm</name>
    <dbReference type="NCBI Taxonomy" id="27915"/>
    <lineage>
        <taxon>Eukaryota</taxon>
        <taxon>Metazoa</taxon>
        <taxon>Spiralia</taxon>
        <taxon>Lophotrochozoa</taxon>
        <taxon>Annelida</taxon>
        <taxon>Polychaeta</taxon>
        <taxon>Sedentaria</taxon>
        <taxon>Canalipalpata</taxon>
        <taxon>Sabellida</taxon>
        <taxon>Siboglinidae</taxon>
        <taxon>Ridgeia</taxon>
    </lineage>
</organism>
<proteinExistence type="predicted"/>
<feature type="region of interest" description="Disordered" evidence="1">
    <location>
        <begin position="62"/>
        <end position="261"/>
    </location>
</feature>
<dbReference type="PROSITE" id="PS50096">
    <property type="entry name" value="IQ"/>
    <property type="match status" value="2"/>
</dbReference>
<dbReference type="AlphaFoldDB" id="A0AAD9P9J1"/>
<feature type="compositionally biased region" description="Acidic residues" evidence="1">
    <location>
        <begin position="206"/>
        <end position="217"/>
    </location>
</feature>
<dbReference type="Pfam" id="PF03607">
    <property type="entry name" value="DCX"/>
    <property type="match status" value="1"/>
</dbReference>
<dbReference type="InterPro" id="IPR027417">
    <property type="entry name" value="P-loop_NTPase"/>
</dbReference>
<evidence type="ECO:0000256" key="1">
    <source>
        <dbReference type="SAM" id="MobiDB-lite"/>
    </source>
</evidence>
<gene>
    <name evidence="3" type="ORF">NP493_74g04010</name>
</gene>
<sequence>MLRNFDVVLAEISEKVEHLTGPVMKLHTLEGLQLSSAEEMKSGDSYVAVGREIRFFRKMKYGLDRPPFNNSPKRQSSRNRLPPLHRRKMYRSRVSSNQTNTTASRSHATGLDSVTSPGSSEKSHNRSSVARNERVPRPPHRASPKKEEDKVFPAKPIKHRRSDNKPEPVDYDKDDGGVFRAKSHQEEAMEVEETKDTKVDRPIDQVEAEEVKDEEIEAEHPNKSERKLSQPRKSASEPQLEKKESEKDAQEVAAQNKEREKAAVKIQANYRGFKTRKTVKQLQDDAEKEKNEAAVKIQARYRGYKTRKEVQQDAKKVS</sequence>
<feature type="compositionally biased region" description="Polar residues" evidence="1">
    <location>
        <begin position="93"/>
        <end position="130"/>
    </location>
</feature>
<feature type="domain" description="Doublecortin" evidence="2">
    <location>
        <begin position="1"/>
        <end position="62"/>
    </location>
</feature>
<dbReference type="PROSITE" id="PS50309">
    <property type="entry name" value="DC"/>
    <property type="match status" value="1"/>
</dbReference>
<keyword evidence="4" id="KW-1185">Reference proteome</keyword>
<name>A0AAD9P9J1_RIDPI</name>
<dbReference type="FunFam" id="1.20.5.190:FF:000055">
    <property type="entry name" value="Putative microtubule-associated protein futsch"/>
    <property type="match status" value="1"/>
</dbReference>
<dbReference type="SMART" id="SM00015">
    <property type="entry name" value="IQ"/>
    <property type="match status" value="2"/>
</dbReference>
<dbReference type="EMBL" id="JAODUO010000074">
    <property type="protein sequence ID" value="KAK2190612.1"/>
    <property type="molecule type" value="Genomic_DNA"/>
</dbReference>
<accession>A0AAD9P9J1</accession>
<dbReference type="PANTHER" id="PTHR23004:SF11">
    <property type="entry name" value="PROTEIN RPI-1"/>
    <property type="match status" value="1"/>
</dbReference>
<dbReference type="GO" id="GO:0035556">
    <property type="term" value="P:intracellular signal transduction"/>
    <property type="evidence" value="ECO:0007669"/>
    <property type="project" value="InterPro"/>
</dbReference>
<dbReference type="SUPFAM" id="SSF89837">
    <property type="entry name" value="Doublecortin (DC)"/>
    <property type="match status" value="1"/>
</dbReference>
<dbReference type="GO" id="GO:0005815">
    <property type="term" value="C:microtubule organizing center"/>
    <property type="evidence" value="ECO:0007669"/>
    <property type="project" value="TreeGrafter"/>
</dbReference>
<feature type="compositionally biased region" description="Basic and acidic residues" evidence="1">
    <location>
        <begin position="239"/>
        <end position="261"/>
    </location>
</feature>